<gene>
    <name evidence="3" type="ORF">PG991_006059</name>
</gene>
<feature type="transmembrane region" description="Helical" evidence="1">
    <location>
        <begin position="1504"/>
        <end position="1523"/>
    </location>
</feature>
<dbReference type="Pfam" id="PF13424">
    <property type="entry name" value="TPR_12"/>
    <property type="match status" value="7"/>
</dbReference>
<comment type="caution">
    <text evidence="3">The sequence shown here is derived from an EMBL/GenBank/DDBJ whole genome shotgun (WGS) entry which is preliminary data.</text>
</comment>
<dbReference type="InterPro" id="IPR027417">
    <property type="entry name" value="P-loop_NTPase"/>
</dbReference>
<evidence type="ECO:0000313" key="4">
    <source>
        <dbReference type="Proteomes" id="UP001396898"/>
    </source>
</evidence>
<dbReference type="EMBL" id="JAQQWI010000007">
    <property type="protein sequence ID" value="KAK8029003.1"/>
    <property type="molecule type" value="Genomic_DNA"/>
</dbReference>
<accession>A0ABR1SAZ4</accession>
<dbReference type="SMART" id="SM00028">
    <property type="entry name" value="TPR"/>
    <property type="match status" value="17"/>
</dbReference>
<dbReference type="NCBIfam" id="NF040586">
    <property type="entry name" value="FxSxx_TPR"/>
    <property type="match status" value="1"/>
</dbReference>
<reference evidence="3 4" key="1">
    <citation type="submission" date="2023-01" db="EMBL/GenBank/DDBJ databases">
        <title>Analysis of 21 Apiospora genomes using comparative genomics revels a genus with tremendous synthesis potential of carbohydrate active enzymes and secondary metabolites.</title>
        <authorList>
            <person name="Sorensen T."/>
        </authorList>
    </citation>
    <scope>NUCLEOTIDE SEQUENCE [LARGE SCALE GENOMIC DNA]</scope>
    <source>
        <strain evidence="3 4">CBS 20057</strain>
    </source>
</reference>
<name>A0ABR1SAZ4_9PEZI</name>
<proteinExistence type="predicted"/>
<sequence>MTKKLRRADYHVAWIAPVSDLELLPSRLMLDEEHEAPGYDTSYDDNVYMCGTMKGHNVVIVTCPQGLTGNVNAGRVAGPMLKTFSGLRMVLLVGVGSGIPRAYPSADPTEDVHVGDVVVGWPGDGGPACVYYDSGQCHLDKPDRILLNALAKLASDHEVGQTTFQEHRDRLLQSKQREKFTLPGPDKDRLFQASYSHHGPKHNHCAQCDSINLVQRPARTKEEEAEFVFHQGRIATGNTAIRDGERRDQIRELCNGALCIETEAAGVDASGRCLVIRGIADYADTHSNDTWRSYAAGNAAVFARELLCKIPPSQVRGLERLKPRFLVPFGRNEGFVGREDILAQLLERTPPTAYPDTCQRTVIEGLGGIGKTQVAMEAAYRVRDAHSDCAVFWVPAVNMTMFENTYRDIGRALEIHGMEDDKADVKALVKTALSQEEAGSWLLVVDNADDAALLFGGDQLLSHLPWSRKGSILFTTRNHQAAVRFEAREHIYRLTSLDYCESVQLLHQGLQPGQIGELHSTAALLNYLVHLPLAIRQAAAFMGMNSNVAVPTYLGYCRSSNHEMVEILSKDFDDRDRYDAIENPIATTWLISFRHIKRDNRFAAEYLQFCCFLAEKDIPVSLLPQQENKIKRDEAIGTLAAYAFIQQRNVPYGMLDRFDIHRLVRLAMRNWLREKGEEEEQFTRMICGLAQALPPPTHETRQEWAGYLPHTQAAVAFEGQCAEKRALWTVLLCTGSGNEIHGKYVNAEPFNRQAVKVAREVFGAEHPSTLGSMNNLALVLSRQGKYEEAERMHRQTVQQTEKALGAEHPSTLTSMNNLAAVLIYQGKYEEAERMHRQTVQRMEKALGAEHPDTLASMNNLASVLSSQGKYEEAERMHRQTVQQREKALGAEHPDTLGSMNNLAEVLSRQGKYEEAERMHQKELSLCEKALGAEHPSTLASMNNLALVLSYQGKYEEAERMHRQTVQQREKALGAEHPSTLTSMNNLASVLSSQGKYEEAERMHRQTVQQREKALNAEHPSTLTSMNNLAEVLSYQGKYEEAERMHRQTVQRMEKALGAEHPDTLGSMNNLALVLSRQGKYEEAERMHRQTVQQREKALGAEHPSTLASMNNLAEVLSCQGKYEEAERMHRQTVQRMEKALGAEHPLILTSMNNLAEVLSSQGKYEEAERMHRQTVQQREKALGAEHPSTLASMNNLALVLSRQGKYEEAERMHRQTVQRMEKALGAEHPLILTSMNNLAEVLSRQGKYEEAERMHRQTVQRMEKALGAEHPLILTSMNNLAEVLSSQGKYEEAERMHRQTVQQREKALGAEHPSTLTSMNNLAEVLSCQGKYEEAERMHRQTVQRMEKALGAEHPLILTSMNNLAEVLSRQGKYEEAERMHRQTVQQREKALGAEHPDTLGSMNNLANVLSRQGKYEEAERMHRQTVQQTEKALGAEHPDTLASMNNLAEVLSSQGKYEEAERMHRQTVQQTEKALGAEHPSTLTSMNNLARVRHHQLAQKRRSFLVLLSIAVGIASGILYLLI</sequence>
<dbReference type="PANTHER" id="PTHR46082">
    <property type="entry name" value="ATP/GTP-BINDING PROTEIN-RELATED"/>
    <property type="match status" value="1"/>
</dbReference>
<dbReference type="InterPro" id="IPR019734">
    <property type="entry name" value="TPR_rpt"/>
</dbReference>
<dbReference type="Gene3D" id="3.40.50.1580">
    <property type="entry name" value="Nucleoside phosphorylase domain"/>
    <property type="match status" value="1"/>
</dbReference>
<dbReference type="InterPro" id="IPR011990">
    <property type="entry name" value="TPR-like_helical_dom_sf"/>
</dbReference>
<feature type="domain" description="NB-ARC" evidence="2">
    <location>
        <begin position="362"/>
        <end position="508"/>
    </location>
</feature>
<organism evidence="3 4">
    <name type="scientific">Apiospora marii</name>
    <dbReference type="NCBI Taxonomy" id="335849"/>
    <lineage>
        <taxon>Eukaryota</taxon>
        <taxon>Fungi</taxon>
        <taxon>Dikarya</taxon>
        <taxon>Ascomycota</taxon>
        <taxon>Pezizomycotina</taxon>
        <taxon>Sordariomycetes</taxon>
        <taxon>Xylariomycetidae</taxon>
        <taxon>Amphisphaeriales</taxon>
        <taxon>Apiosporaceae</taxon>
        <taxon>Apiospora</taxon>
    </lineage>
</organism>
<dbReference type="Gene3D" id="3.40.50.300">
    <property type="entry name" value="P-loop containing nucleotide triphosphate hydrolases"/>
    <property type="match status" value="1"/>
</dbReference>
<dbReference type="Pfam" id="PF00931">
    <property type="entry name" value="NB-ARC"/>
    <property type="match status" value="1"/>
</dbReference>
<protein>
    <submittedName>
        <fullName evidence="3">Kinesin light chain 3</fullName>
    </submittedName>
</protein>
<evidence type="ECO:0000259" key="2">
    <source>
        <dbReference type="Pfam" id="PF00931"/>
    </source>
</evidence>
<dbReference type="InterPro" id="IPR002182">
    <property type="entry name" value="NB-ARC"/>
</dbReference>
<dbReference type="SUPFAM" id="SSF52540">
    <property type="entry name" value="P-loop containing nucleoside triphosphate hydrolases"/>
    <property type="match status" value="1"/>
</dbReference>
<evidence type="ECO:0000256" key="1">
    <source>
        <dbReference type="SAM" id="Phobius"/>
    </source>
</evidence>
<evidence type="ECO:0000313" key="3">
    <source>
        <dbReference type="EMBL" id="KAK8029003.1"/>
    </source>
</evidence>
<dbReference type="Pfam" id="PF13374">
    <property type="entry name" value="TPR_10"/>
    <property type="match status" value="3"/>
</dbReference>
<dbReference type="SUPFAM" id="SSF48452">
    <property type="entry name" value="TPR-like"/>
    <property type="match status" value="4"/>
</dbReference>
<keyword evidence="1" id="KW-1133">Transmembrane helix</keyword>
<dbReference type="SUPFAM" id="SSF53167">
    <property type="entry name" value="Purine and uridine phosphorylases"/>
    <property type="match status" value="1"/>
</dbReference>
<dbReference type="PANTHER" id="PTHR46082:SF6">
    <property type="entry name" value="AAA+ ATPASE DOMAIN-CONTAINING PROTEIN-RELATED"/>
    <property type="match status" value="1"/>
</dbReference>
<dbReference type="InterPro" id="IPR035994">
    <property type="entry name" value="Nucleoside_phosphorylase_sf"/>
</dbReference>
<keyword evidence="1" id="KW-0812">Transmembrane</keyword>
<keyword evidence="1" id="KW-0472">Membrane</keyword>
<dbReference type="InterPro" id="IPR053137">
    <property type="entry name" value="NLR-like"/>
</dbReference>
<keyword evidence="4" id="KW-1185">Reference proteome</keyword>
<dbReference type="Gene3D" id="1.25.40.10">
    <property type="entry name" value="Tetratricopeptide repeat domain"/>
    <property type="match status" value="5"/>
</dbReference>
<dbReference type="Proteomes" id="UP001396898">
    <property type="component" value="Unassembled WGS sequence"/>
</dbReference>
<dbReference type="PRINTS" id="PR00381">
    <property type="entry name" value="KINESINLIGHT"/>
</dbReference>